<dbReference type="Gene3D" id="3.40.50.300">
    <property type="entry name" value="P-loop containing nucleotide triphosphate hydrolases"/>
    <property type="match status" value="1"/>
</dbReference>
<dbReference type="PANTHER" id="PTHR48419:SF1">
    <property type="entry name" value="SULFOTRANSFERASE DOMAIN-CONTAINING PROTEIN"/>
    <property type="match status" value="1"/>
</dbReference>
<dbReference type="AlphaFoldDB" id="A0A9N9NL86"/>
<sequence length="248" mass="29147">HPRSISHAFQRPFLQRSQEFHVICEPLLDLMLDQHIKDVKNGIADPSKPSNSSLFMPKVLSTFDEVWKTHYDESSNKSKRVFYHEHSVFLLRAISETSFLTNPQFLEMTHTFLIRNPVKSVRSLYKAANFIFKKSPEYQLQDFDKSLVGLKESKQIFDLLKDLNKQLIVVDADDLINDPERVLNKYCELIGEGYKEEMIHWEAKTVNDNAENSTGFNNFTNKYDQEIEYPQIVYDAIAENKPYYDYLY</sequence>
<accession>A0A9N9NL86</accession>
<gene>
    <name evidence="1" type="ORF">RFULGI_LOCUS13407</name>
</gene>
<evidence type="ECO:0000313" key="2">
    <source>
        <dbReference type="Proteomes" id="UP000789396"/>
    </source>
</evidence>
<reference evidence="1" key="1">
    <citation type="submission" date="2021-06" db="EMBL/GenBank/DDBJ databases">
        <authorList>
            <person name="Kallberg Y."/>
            <person name="Tangrot J."/>
            <person name="Rosling A."/>
        </authorList>
    </citation>
    <scope>NUCLEOTIDE SEQUENCE</scope>
    <source>
        <strain evidence="1">IN212</strain>
    </source>
</reference>
<dbReference type="Proteomes" id="UP000789396">
    <property type="component" value="Unassembled WGS sequence"/>
</dbReference>
<protein>
    <submittedName>
        <fullName evidence="1">11658_t:CDS:1</fullName>
    </submittedName>
</protein>
<dbReference type="PANTHER" id="PTHR48419">
    <property type="entry name" value="SULFOTRANSFERASE DOMAIN-CONTAINING PROTEIN"/>
    <property type="match status" value="1"/>
</dbReference>
<name>A0A9N9NL86_9GLOM</name>
<dbReference type="InterPro" id="IPR027417">
    <property type="entry name" value="P-loop_NTPase"/>
</dbReference>
<feature type="non-terminal residue" evidence="1">
    <location>
        <position position="248"/>
    </location>
</feature>
<comment type="caution">
    <text evidence="1">The sequence shown here is derived from an EMBL/GenBank/DDBJ whole genome shotgun (WGS) entry which is preliminary data.</text>
</comment>
<evidence type="ECO:0000313" key="1">
    <source>
        <dbReference type="EMBL" id="CAG8748269.1"/>
    </source>
</evidence>
<dbReference type="OrthoDB" id="2336227at2759"/>
<dbReference type="EMBL" id="CAJVPZ010035095">
    <property type="protein sequence ID" value="CAG8748269.1"/>
    <property type="molecule type" value="Genomic_DNA"/>
</dbReference>
<dbReference type="SUPFAM" id="SSF52540">
    <property type="entry name" value="P-loop containing nucleoside triphosphate hydrolases"/>
    <property type="match status" value="1"/>
</dbReference>
<organism evidence="1 2">
    <name type="scientific">Racocetra fulgida</name>
    <dbReference type="NCBI Taxonomy" id="60492"/>
    <lineage>
        <taxon>Eukaryota</taxon>
        <taxon>Fungi</taxon>
        <taxon>Fungi incertae sedis</taxon>
        <taxon>Mucoromycota</taxon>
        <taxon>Glomeromycotina</taxon>
        <taxon>Glomeromycetes</taxon>
        <taxon>Diversisporales</taxon>
        <taxon>Gigasporaceae</taxon>
        <taxon>Racocetra</taxon>
    </lineage>
</organism>
<dbReference type="InterPro" id="IPR053226">
    <property type="entry name" value="Pyrrolopyrazine_biosynth_F"/>
</dbReference>
<feature type="non-terminal residue" evidence="1">
    <location>
        <position position="1"/>
    </location>
</feature>
<keyword evidence="2" id="KW-1185">Reference proteome</keyword>
<proteinExistence type="predicted"/>